<reference evidence="1 2" key="1">
    <citation type="journal article" date="2021" name="J. Hered.">
        <title>A chromosome-level genome assembly of the parasitoid wasp, Cotesia glomerata (Hymenoptera: Braconidae).</title>
        <authorList>
            <person name="Pinto B.J."/>
            <person name="Weis J.J."/>
            <person name="Gamble T."/>
            <person name="Ode P.J."/>
            <person name="Paul R."/>
            <person name="Zaspel J.M."/>
        </authorList>
    </citation>
    <scope>NUCLEOTIDE SEQUENCE [LARGE SCALE GENOMIC DNA]</scope>
    <source>
        <strain evidence="1">CgM1</strain>
    </source>
</reference>
<comment type="caution">
    <text evidence="1">The sequence shown here is derived from an EMBL/GenBank/DDBJ whole genome shotgun (WGS) entry which is preliminary data.</text>
</comment>
<protein>
    <submittedName>
        <fullName evidence="1">Uncharacterized protein</fullName>
    </submittedName>
</protein>
<dbReference type="EMBL" id="JAHXZJ010002237">
    <property type="protein sequence ID" value="KAH0547267.1"/>
    <property type="molecule type" value="Genomic_DNA"/>
</dbReference>
<keyword evidence="2" id="KW-1185">Reference proteome</keyword>
<dbReference type="PANTHER" id="PTHR31025">
    <property type="entry name" value="SI:CH211-196P9.1-RELATED"/>
    <property type="match status" value="1"/>
</dbReference>
<name>A0AAV7I9C1_COTGL</name>
<organism evidence="1 2">
    <name type="scientific">Cotesia glomerata</name>
    <name type="common">Lepidopteran parasitic wasp</name>
    <name type="synonym">Apanteles glomeratus</name>
    <dbReference type="NCBI Taxonomy" id="32391"/>
    <lineage>
        <taxon>Eukaryota</taxon>
        <taxon>Metazoa</taxon>
        <taxon>Ecdysozoa</taxon>
        <taxon>Arthropoda</taxon>
        <taxon>Hexapoda</taxon>
        <taxon>Insecta</taxon>
        <taxon>Pterygota</taxon>
        <taxon>Neoptera</taxon>
        <taxon>Endopterygota</taxon>
        <taxon>Hymenoptera</taxon>
        <taxon>Apocrita</taxon>
        <taxon>Ichneumonoidea</taxon>
        <taxon>Braconidae</taxon>
        <taxon>Microgastrinae</taxon>
        <taxon>Cotesia</taxon>
    </lineage>
</organism>
<proteinExistence type="predicted"/>
<sequence>MGIKMGPRIMLIKLLDKLRANVGIDKENYNKSALNSHESSSVGQGLSSVVAGTSTEKVLARDRHQYGTVAATLKEKPGGSDLLKALRSDQIFVDKKRKALVRLVMSELVSLHDTQYPPEEAKIALAKAMVTEFPRLKDSFYKNDWEHYYDKNSKTGFLEYRLYYT</sequence>
<dbReference type="Proteomes" id="UP000826195">
    <property type="component" value="Unassembled WGS sequence"/>
</dbReference>
<gene>
    <name evidence="1" type="ORF">KQX54_018238</name>
</gene>
<accession>A0AAV7I9C1</accession>
<evidence type="ECO:0000313" key="1">
    <source>
        <dbReference type="EMBL" id="KAH0547267.1"/>
    </source>
</evidence>
<dbReference type="PANTHER" id="PTHR31025:SF29">
    <property type="entry name" value="SI:CH211-196P9.1"/>
    <property type="match status" value="1"/>
</dbReference>
<dbReference type="AlphaFoldDB" id="A0AAV7I9C1"/>
<evidence type="ECO:0000313" key="2">
    <source>
        <dbReference type="Proteomes" id="UP000826195"/>
    </source>
</evidence>